<dbReference type="Pfam" id="PF01973">
    <property type="entry name" value="MptE-like"/>
    <property type="match status" value="1"/>
</dbReference>
<dbReference type="PANTHER" id="PTHR41786">
    <property type="entry name" value="MOTILITY ACCESSORY FACTOR MAF"/>
    <property type="match status" value="1"/>
</dbReference>
<dbReference type="Proteomes" id="UP001060012">
    <property type="component" value="Chromosome"/>
</dbReference>
<evidence type="ECO:0000313" key="4">
    <source>
        <dbReference type="Proteomes" id="UP001060012"/>
    </source>
</evidence>
<keyword evidence="4" id="KW-1185">Reference proteome</keyword>
<protein>
    <submittedName>
        <fullName evidence="3">DUF115 domain-containing protein</fullName>
    </submittedName>
</protein>
<dbReference type="InterPro" id="IPR045376">
    <property type="entry name" value="Maf_N"/>
</dbReference>
<accession>A0ABY5E2E2</accession>
<dbReference type="EMBL" id="CP100595">
    <property type="protein sequence ID" value="UTJ06364.1"/>
    <property type="molecule type" value="Genomic_DNA"/>
</dbReference>
<sequence length="605" mass="70982">MQELQETIIQIYQKNIIFLKKNYFEIYKKIEDLEKNLLETYHLDYIDNHFELIHQDKKIYNCDPFYDGQYRAKNIYNNENIISLIDPNKTLVSYGDIDEEVETSEFINEYVEQLKNIEIPKEQSNKFIFLGTLLGVHLNDIHRVLNSKVYLIIEPNIEIFRLSLFLTDYEEIAQNSQIFFSISQNEEELKNCIINFLKYKSSYNNFIRFELASSNELDLVSKVSEILTLENKIRYPFAEYIYSLKRGFYYLKNNQNGILKTIIKKDFLQEKPILFLAAGPSLDKNVDFIKECKDRFIIVTAAAILKFLESHQIHPDIIISIDAGETTVRNQFDVNKEFFKDSLIISSIKTDPKIYEEINNSNIFFIQTSIEFLINTGLIPGVTVGDIGLKILLTLGAKEIYLLGLDAAIDEKTGETHFSSYYYNKEIQKEEENNYKNYLVDVKGNFNNNVKTTLLYKDMIESINEIKEDLIKGSSIYNLSKGAYFNNTKPLKLLDINTSNFKKFDKNSYIKSLINQLKTITRKELEKIDINEMKKESKVIKKLKTSKNIEKDFEKLKNNFPTSFVIQILDEFFLLTNPYSSYLEDKCIQLSQINRILNTFEEIYN</sequence>
<feature type="domain" description="Glycosyltransferase Maf N-terminal" evidence="2">
    <location>
        <begin position="12"/>
        <end position="202"/>
    </location>
</feature>
<name>A0ABY5E2E2_9BACT</name>
<dbReference type="PANTHER" id="PTHR41786:SF1">
    <property type="entry name" value="6-HYDROXYMETHYLPTERIN DIPHOSPHOKINASE MPTE-LIKE DOMAIN-CONTAINING PROTEIN"/>
    <property type="match status" value="1"/>
</dbReference>
<dbReference type="Pfam" id="PF20157">
    <property type="entry name" value="Maf_flag10_N"/>
    <property type="match status" value="1"/>
</dbReference>
<feature type="domain" description="6-hydroxymethylpterin diphosphokinase MptE-like" evidence="1">
    <location>
        <begin position="260"/>
        <end position="410"/>
    </location>
</feature>
<dbReference type="RefSeq" id="WP_254576543.1">
    <property type="nucleotide sequence ID" value="NZ_CP100595.1"/>
</dbReference>
<proteinExistence type="predicted"/>
<dbReference type="InterPro" id="IPR002826">
    <property type="entry name" value="MptE-like"/>
</dbReference>
<reference evidence="3" key="1">
    <citation type="submission" date="2022-07" db="EMBL/GenBank/DDBJ databases">
        <title>Arcobacter roscoffensis sp. nov., a marine bacterium isolated from coastal seawater collected from Roscoff, France.</title>
        <authorList>
            <person name="Pascual J."/>
            <person name="Lepeaux C."/>
            <person name="Methner A."/>
            <person name="Overmann J."/>
        </authorList>
    </citation>
    <scope>NUCLEOTIDE SEQUENCE</scope>
    <source>
        <strain evidence="3">ARW1-2F2</strain>
    </source>
</reference>
<evidence type="ECO:0000313" key="3">
    <source>
        <dbReference type="EMBL" id="UTJ06364.1"/>
    </source>
</evidence>
<evidence type="ECO:0000259" key="1">
    <source>
        <dbReference type="Pfam" id="PF01973"/>
    </source>
</evidence>
<evidence type="ECO:0000259" key="2">
    <source>
        <dbReference type="Pfam" id="PF20157"/>
    </source>
</evidence>
<organism evidence="3 4">
    <name type="scientific">Arcobacter roscoffensis</name>
    <dbReference type="NCBI Taxonomy" id="2961520"/>
    <lineage>
        <taxon>Bacteria</taxon>
        <taxon>Pseudomonadati</taxon>
        <taxon>Campylobacterota</taxon>
        <taxon>Epsilonproteobacteria</taxon>
        <taxon>Campylobacterales</taxon>
        <taxon>Arcobacteraceae</taxon>
        <taxon>Arcobacter</taxon>
    </lineage>
</organism>
<gene>
    <name evidence="3" type="ORF">NJU99_14095</name>
</gene>